<dbReference type="PANTHER" id="PTHR11850">
    <property type="entry name" value="HOMEOBOX PROTEIN TRANSCRIPTION FACTORS"/>
    <property type="match status" value="1"/>
</dbReference>
<feature type="compositionally biased region" description="Basic and acidic residues" evidence="6">
    <location>
        <begin position="429"/>
        <end position="438"/>
    </location>
</feature>
<evidence type="ECO:0000256" key="4">
    <source>
        <dbReference type="PROSITE-ProRule" id="PRU00042"/>
    </source>
</evidence>
<evidence type="ECO:0008006" key="11">
    <source>
        <dbReference type="Google" id="ProtNLM"/>
    </source>
</evidence>
<feature type="region of interest" description="Disordered" evidence="6">
    <location>
        <begin position="1"/>
        <end position="20"/>
    </location>
</feature>
<dbReference type="AlphaFoldDB" id="A0A4Z0YBT5"/>
<dbReference type="InterPro" id="IPR050224">
    <property type="entry name" value="TALE_homeobox"/>
</dbReference>
<dbReference type="PROSITE" id="PS50157">
    <property type="entry name" value="ZINC_FINGER_C2H2_2"/>
    <property type="match status" value="1"/>
</dbReference>
<evidence type="ECO:0000256" key="6">
    <source>
        <dbReference type="SAM" id="MobiDB-lite"/>
    </source>
</evidence>
<proteinExistence type="predicted"/>
<evidence type="ECO:0000259" key="8">
    <source>
        <dbReference type="PROSITE" id="PS50157"/>
    </source>
</evidence>
<dbReference type="PROSITE" id="PS00028">
    <property type="entry name" value="ZINC_FINGER_C2H2_1"/>
    <property type="match status" value="1"/>
</dbReference>
<dbReference type="Gene3D" id="1.10.10.60">
    <property type="entry name" value="Homeodomain-like"/>
    <property type="match status" value="1"/>
</dbReference>
<dbReference type="SMART" id="SM00389">
    <property type="entry name" value="HOX"/>
    <property type="match status" value="1"/>
</dbReference>
<feature type="DNA-binding region" description="Homeobox" evidence="5">
    <location>
        <begin position="186"/>
        <end position="247"/>
    </location>
</feature>
<feature type="region of interest" description="Disordered" evidence="6">
    <location>
        <begin position="425"/>
        <end position="470"/>
    </location>
</feature>
<keyword evidence="2 5" id="KW-0371">Homeobox</keyword>
<comment type="subcellular location">
    <subcellularLocation>
        <location evidence="5">Nucleus</location>
    </subcellularLocation>
</comment>
<dbReference type="GO" id="GO:0005634">
    <property type="term" value="C:nucleus"/>
    <property type="evidence" value="ECO:0007669"/>
    <property type="project" value="UniProtKB-SubCell"/>
</dbReference>
<dbReference type="EMBL" id="SKBN01000170">
    <property type="protein sequence ID" value="TGJ81414.1"/>
    <property type="molecule type" value="Genomic_DNA"/>
</dbReference>
<evidence type="ECO:0000256" key="5">
    <source>
        <dbReference type="PROSITE-ProRule" id="PRU00108"/>
    </source>
</evidence>
<dbReference type="CDD" id="cd00086">
    <property type="entry name" value="homeodomain"/>
    <property type="match status" value="1"/>
</dbReference>
<keyword evidence="3 5" id="KW-0539">Nucleus</keyword>
<dbReference type="InterPro" id="IPR008422">
    <property type="entry name" value="KN_HD"/>
</dbReference>
<evidence type="ECO:0000256" key="3">
    <source>
        <dbReference type="ARBA" id="ARBA00023242"/>
    </source>
</evidence>
<reference evidence="9 10" key="1">
    <citation type="submission" date="2019-03" db="EMBL/GenBank/DDBJ databases">
        <title>Draft genome sequence of Xylaria hypoxylon DSM 108379, a ubiquitous saprotrophic-parasitic fungi on hardwood.</title>
        <authorList>
            <person name="Buettner E."/>
            <person name="Leonhardt S."/>
            <person name="Gebauer A.M."/>
            <person name="Liers C."/>
            <person name="Hofrichter M."/>
            <person name="Kellner H."/>
        </authorList>
    </citation>
    <scope>NUCLEOTIDE SEQUENCE [LARGE SCALE GENOMIC DNA]</scope>
    <source>
        <strain evidence="9 10">DSM 108379</strain>
    </source>
</reference>
<keyword evidence="4" id="KW-0479">Metal-binding</keyword>
<dbReference type="Pfam" id="PF05920">
    <property type="entry name" value="Homeobox_KN"/>
    <property type="match status" value="1"/>
</dbReference>
<dbReference type="STRING" id="37992.A0A4Z0YBT5"/>
<evidence type="ECO:0000313" key="9">
    <source>
        <dbReference type="EMBL" id="TGJ81414.1"/>
    </source>
</evidence>
<keyword evidence="4" id="KW-0863">Zinc-finger</keyword>
<dbReference type="OrthoDB" id="4767564at2759"/>
<protein>
    <recommendedName>
        <fullName evidence="11">Homeobox domain-containing protein</fullName>
    </recommendedName>
</protein>
<dbReference type="Gene3D" id="3.30.160.60">
    <property type="entry name" value="Classic Zinc Finger"/>
    <property type="match status" value="1"/>
</dbReference>
<dbReference type="InterPro" id="IPR001356">
    <property type="entry name" value="HD"/>
</dbReference>
<dbReference type="GO" id="GO:0003677">
    <property type="term" value="F:DNA binding"/>
    <property type="evidence" value="ECO:0007669"/>
    <property type="project" value="UniProtKB-UniRule"/>
</dbReference>
<name>A0A4Z0YBT5_9PEZI</name>
<dbReference type="PROSITE" id="PS50071">
    <property type="entry name" value="HOMEOBOX_2"/>
    <property type="match status" value="1"/>
</dbReference>
<feature type="domain" description="Homeobox" evidence="7">
    <location>
        <begin position="184"/>
        <end position="246"/>
    </location>
</feature>
<dbReference type="GO" id="GO:0008270">
    <property type="term" value="F:zinc ion binding"/>
    <property type="evidence" value="ECO:0007669"/>
    <property type="project" value="UniProtKB-KW"/>
</dbReference>
<evidence type="ECO:0000259" key="7">
    <source>
        <dbReference type="PROSITE" id="PS50071"/>
    </source>
</evidence>
<dbReference type="SUPFAM" id="SSF46689">
    <property type="entry name" value="Homeodomain-like"/>
    <property type="match status" value="1"/>
</dbReference>
<dbReference type="InterPro" id="IPR013087">
    <property type="entry name" value="Znf_C2H2_type"/>
</dbReference>
<sequence>MNGEIQIAPSAAKRKGLTTAGDDAATIASLQQQVAYLTGQLEMTTRSSAETQNDNTSGGNRESDNDGTAAMDWEPWMDSFDLDNMDFGLGDHQEHSFINDTPLIEATPDVFSEVPQTWLPSNPDQITQNNLTWEDHMSGLEFNFNFDIPGINGQSNPSTSPEIHQIPIAIFGSNEGSSRDSEVHRVRARRTVLSVAQKAVLENWIFVHANPYPTKQDKEELSQLTGLSIAQISSWFSRTRQRKLKRVSYVDAHSRMAPEEANGHLEAWILPDSLFSKQGSWLNGGSLPSRPNSPVWNQPAPRRSRSLPPRYTLDNIRYYVRNKARVAHNEEISLNVIHSDANEQDSATSQLGARLSFQRLGETPYMQQPDECSKNALIHRWLGETPDAHAEFDASNSERSVDVDQLEALPLPPARTPTPFPPVMVLCEDMPRPDDRPSGDTQDSASVTGSAGPSIASGGSHGSVGSYRSFGSRRGRRIEFHHSQTGRALPWEPSRKRTVTEWEDLSRAKRRAGSVSLGPLVELDASDLFEEEAEEGPKKYSCTFCESSFGRPSSWKRHEESVHAPQKYWICAPLLSSQKNSALQCPICDKAFVTDINEGQGSDLKEIFDLMIGLKKSMQADMT</sequence>
<dbReference type="InterPro" id="IPR009057">
    <property type="entry name" value="Homeodomain-like_sf"/>
</dbReference>
<evidence type="ECO:0000256" key="1">
    <source>
        <dbReference type="ARBA" id="ARBA00023125"/>
    </source>
</evidence>
<dbReference type="GO" id="GO:0006355">
    <property type="term" value="P:regulation of DNA-templated transcription"/>
    <property type="evidence" value="ECO:0007669"/>
    <property type="project" value="InterPro"/>
</dbReference>
<keyword evidence="1 5" id="KW-0238">DNA-binding</keyword>
<accession>A0A4Z0YBT5</accession>
<organism evidence="9 10">
    <name type="scientific">Xylaria hypoxylon</name>
    <dbReference type="NCBI Taxonomy" id="37992"/>
    <lineage>
        <taxon>Eukaryota</taxon>
        <taxon>Fungi</taxon>
        <taxon>Dikarya</taxon>
        <taxon>Ascomycota</taxon>
        <taxon>Pezizomycotina</taxon>
        <taxon>Sordariomycetes</taxon>
        <taxon>Xylariomycetidae</taxon>
        <taxon>Xylariales</taxon>
        <taxon>Xylariaceae</taxon>
        <taxon>Xylaria</taxon>
    </lineage>
</organism>
<feature type="compositionally biased region" description="Polar residues" evidence="6">
    <location>
        <begin position="47"/>
        <end position="60"/>
    </location>
</feature>
<keyword evidence="4" id="KW-0862">Zinc</keyword>
<feature type="compositionally biased region" description="Low complexity" evidence="6">
    <location>
        <begin position="449"/>
        <end position="470"/>
    </location>
</feature>
<evidence type="ECO:0000256" key="2">
    <source>
        <dbReference type="ARBA" id="ARBA00023155"/>
    </source>
</evidence>
<feature type="domain" description="C2H2-type" evidence="8">
    <location>
        <begin position="540"/>
        <end position="568"/>
    </location>
</feature>
<feature type="compositionally biased region" description="Polar residues" evidence="6">
    <location>
        <begin position="439"/>
        <end position="448"/>
    </location>
</feature>
<gene>
    <name evidence="9" type="ORF">E0Z10_g7359</name>
</gene>
<evidence type="ECO:0000313" key="10">
    <source>
        <dbReference type="Proteomes" id="UP000297716"/>
    </source>
</evidence>
<comment type="caution">
    <text evidence="9">The sequence shown here is derived from an EMBL/GenBank/DDBJ whole genome shotgun (WGS) entry which is preliminary data.</text>
</comment>
<feature type="region of interest" description="Disordered" evidence="6">
    <location>
        <begin position="285"/>
        <end position="307"/>
    </location>
</feature>
<feature type="region of interest" description="Disordered" evidence="6">
    <location>
        <begin position="47"/>
        <end position="70"/>
    </location>
</feature>
<keyword evidence="10" id="KW-1185">Reference proteome</keyword>
<dbReference type="Proteomes" id="UP000297716">
    <property type="component" value="Unassembled WGS sequence"/>
</dbReference>